<dbReference type="PANTHER" id="PTHR11390:SF21">
    <property type="entry name" value="DNA TOPOISOMERASE 3-ALPHA"/>
    <property type="match status" value="1"/>
</dbReference>
<keyword evidence="5 8" id="KW-0799">Topoisomerase</keyword>
<reference evidence="12" key="1">
    <citation type="journal article" date="2019" name="Int. J. Syst. Evol. Microbiol.">
        <title>The Global Catalogue of Microorganisms (GCM) 10K type strain sequencing project: providing services to taxonomists for standard genome sequencing and annotation.</title>
        <authorList>
            <consortium name="The Broad Institute Genomics Platform"/>
            <consortium name="The Broad Institute Genome Sequencing Center for Infectious Disease"/>
            <person name="Wu L."/>
            <person name="Ma J."/>
        </authorList>
    </citation>
    <scope>NUCLEOTIDE SEQUENCE [LARGE SCALE GENOMIC DNA]</scope>
    <source>
        <strain evidence="12">JCM 6485</strain>
    </source>
</reference>
<dbReference type="CDD" id="cd00186">
    <property type="entry name" value="TOP1Ac"/>
    <property type="match status" value="1"/>
</dbReference>
<feature type="site" description="Interaction with DNA" evidence="8">
    <location>
        <position position="60"/>
    </location>
</feature>
<dbReference type="SMART" id="SM00437">
    <property type="entry name" value="TOP1Ac"/>
    <property type="match status" value="1"/>
</dbReference>
<dbReference type="Gene3D" id="1.10.460.10">
    <property type="entry name" value="Topoisomerase I, domain 2"/>
    <property type="match status" value="1"/>
</dbReference>
<feature type="region of interest" description="Interaction with DNA" evidence="8">
    <location>
        <begin position="186"/>
        <end position="191"/>
    </location>
</feature>
<dbReference type="EC" id="5.6.2.1" evidence="8"/>
<feature type="domain" description="Topo IA-type catalytic" evidence="10">
    <location>
        <begin position="152"/>
        <end position="588"/>
    </location>
</feature>
<keyword evidence="7 8" id="KW-0413">Isomerase</keyword>
<dbReference type="InterPro" id="IPR003601">
    <property type="entry name" value="Topo_IA_2"/>
</dbReference>
<dbReference type="CDD" id="cd03362">
    <property type="entry name" value="TOPRIM_TopoIA_TopoIII"/>
    <property type="match status" value="1"/>
</dbReference>
<evidence type="ECO:0000256" key="7">
    <source>
        <dbReference type="ARBA" id="ARBA00023235"/>
    </source>
</evidence>
<dbReference type="InterPro" id="IPR013825">
    <property type="entry name" value="Topo_IA_cen_sub2"/>
</dbReference>
<proteinExistence type="inferred from homology"/>
<gene>
    <name evidence="8" type="primary">topB</name>
    <name evidence="11" type="ORF">GCM10008916_14140</name>
</gene>
<keyword evidence="6 8" id="KW-0238">DNA-binding</keyword>
<feature type="site" description="Interaction with DNA" evidence="8">
    <location>
        <position position="175"/>
    </location>
</feature>
<name>A0ABP3WXM1_9CLOT</name>
<dbReference type="InterPro" id="IPR005738">
    <property type="entry name" value="TopoIII"/>
</dbReference>
<dbReference type="InterPro" id="IPR013497">
    <property type="entry name" value="Topo_IA_cen"/>
</dbReference>
<evidence type="ECO:0000259" key="9">
    <source>
        <dbReference type="PROSITE" id="PS50880"/>
    </source>
</evidence>
<dbReference type="PRINTS" id="PR00417">
    <property type="entry name" value="PRTPISMRASEI"/>
</dbReference>
<dbReference type="Gene3D" id="1.10.290.10">
    <property type="entry name" value="Topoisomerase I, domain 4"/>
    <property type="match status" value="1"/>
</dbReference>
<evidence type="ECO:0000256" key="8">
    <source>
        <dbReference type="HAMAP-Rule" id="MF_00953"/>
    </source>
</evidence>
<comment type="caution">
    <text evidence="11">The sequence shown here is derived from an EMBL/GenBank/DDBJ whole genome shotgun (WGS) entry which is preliminary data.</text>
</comment>
<sequence length="723" mass="82583">MKSLVLAEKPSVGRELGRVLKCNKKGNGFLEGDKYIVTWALGHLVTLDAPEGYNPQWKKWTMETLPMLPKHMKLSVIKGSGKQFKIVKEQMYRKDVNEIIIATDAGREGELVARWIIDKAHVKKPIKRLWISSQTDKAIRDGFNNLKDGRAYDNLYHAAECRAEADWIVGLNVTRALTCKHNAQLSAGRVQSPTLAMIVQREEDIKNFKPKEYYTVDIKTDKCNFTWVNKDNNSRIFNREFSEKLVSKLKGKDGEIINITESNKKKYSPALYDLTELQRDCNKMFGYSAKQTLNIMQRLYENHKLLTYPRTDSRYLTKDIVGTIKDRLKAIAIGEYRSLATELLNKDIKGNKSFVDDSKVSDHHAIIPTEERGNLANLSSEERKVYDLVVKRFLSVMLPPFEYVQTTLEGKVNGERFIAKGKVVKAKGWKKVFDREDDEESDIKEQELPKINKGDKFTVKEVIEKKGETKPPARFNEGTLLSAMENPHKYINVDKESAKTLGETGGLGTVATRADIIDKLFNSFVIEKKGKDIIPTSKGKQLIDLVPKELKSPLLTAKWEGELDKISKGKEDPRKFTKDMRNYATALVEAVKQENAKFHHDNLTGKKCPVCGKYMLEVKSKNGTMNVCQDRECGHRENVARLTNARCPECKKRLELRGSGEGKIYVCPGTNCSFREKESQFKKRFDKSGKVNKREVNKIMKKMQKEAEEEMNNPFAALLKDFK</sequence>
<dbReference type="InterPro" id="IPR006171">
    <property type="entry name" value="TOPRIM_dom"/>
</dbReference>
<dbReference type="Gene3D" id="2.70.20.10">
    <property type="entry name" value="Topoisomerase I, domain 3"/>
    <property type="match status" value="1"/>
</dbReference>
<feature type="site" description="Interaction with DNA" evidence="8">
    <location>
        <position position="310"/>
    </location>
</feature>
<dbReference type="SMART" id="SM00436">
    <property type="entry name" value="TOP1Bc"/>
    <property type="match status" value="1"/>
</dbReference>
<evidence type="ECO:0000259" key="10">
    <source>
        <dbReference type="PROSITE" id="PS52039"/>
    </source>
</evidence>
<dbReference type="PROSITE" id="PS00396">
    <property type="entry name" value="TOPO_IA_1"/>
    <property type="match status" value="1"/>
</dbReference>
<evidence type="ECO:0000313" key="11">
    <source>
        <dbReference type="EMBL" id="GAA0858033.1"/>
    </source>
</evidence>
<feature type="binding site" evidence="8">
    <location>
        <position position="8"/>
    </location>
    <ligand>
        <name>Mg(2+)</name>
        <dbReference type="ChEBI" id="CHEBI:18420"/>
        <note>catalytic</note>
    </ligand>
</feature>
<dbReference type="RefSeq" id="WP_346025964.1">
    <property type="nucleotide sequence ID" value="NZ_BAAACO010000001.1"/>
</dbReference>
<dbReference type="NCBIfam" id="TIGR01056">
    <property type="entry name" value="topB"/>
    <property type="match status" value="1"/>
</dbReference>
<keyword evidence="3 8" id="KW-0479">Metal-binding</keyword>
<dbReference type="InterPro" id="IPR023405">
    <property type="entry name" value="Topo_IA_core_domain"/>
</dbReference>
<dbReference type="HAMAP" id="MF_00953">
    <property type="entry name" value="Topoisom_3_prok"/>
    <property type="match status" value="1"/>
</dbReference>
<dbReference type="PROSITE" id="PS52039">
    <property type="entry name" value="TOPO_IA_2"/>
    <property type="match status" value="1"/>
</dbReference>
<dbReference type="Pfam" id="PF01751">
    <property type="entry name" value="Toprim"/>
    <property type="match status" value="1"/>
</dbReference>
<comment type="function">
    <text evidence="8">Releases the supercoiling and torsional tension of DNA, which is introduced during the DNA replication and transcription, by transiently cleaving and rejoining one strand of the DNA duplex. Introduces a single-strand break via transesterification at a target site in duplex DNA. The scissile phosphodiester is attacked by the catalytic tyrosine of the enzyme, resulting in the formation of a DNA-(5'-phosphotyrosyl)-enzyme intermediate and the expulsion of a 3'-OH DNA strand. The free DNA strand then undergoes passage around the unbroken strand, thus removing DNA supercoils. Finally, in the religation step, the DNA 3'-OH attacks the covalent intermediate to expel the active-site tyrosine and restore the DNA phosphodiester backbone.</text>
</comment>
<evidence type="ECO:0000256" key="3">
    <source>
        <dbReference type="ARBA" id="ARBA00022723"/>
    </source>
</evidence>
<comment type="catalytic activity">
    <reaction evidence="1 8">
        <text>ATP-independent breakage of single-stranded DNA, followed by passage and rejoining.</text>
        <dbReference type="EC" id="5.6.2.1"/>
    </reaction>
</comment>
<dbReference type="SMART" id="SM00493">
    <property type="entry name" value="TOPRIM"/>
    <property type="match status" value="1"/>
</dbReference>
<protein>
    <recommendedName>
        <fullName evidence="8">DNA topoisomerase 3</fullName>
        <ecNumber evidence="8">5.6.2.1</ecNumber>
    </recommendedName>
    <alternativeName>
        <fullName evidence="8">DNA topoisomerase III</fullName>
    </alternativeName>
</protein>
<evidence type="ECO:0000256" key="5">
    <source>
        <dbReference type="ARBA" id="ARBA00023029"/>
    </source>
</evidence>
<dbReference type="Gene3D" id="3.40.50.140">
    <property type="match status" value="1"/>
</dbReference>
<dbReference type="InterPro" id="IPR034144">
    <property type="entry name" value="TOPRIM_TopoIII"/>
</dbReference>
<dbReference type="PANTHER" id="PTHR11390">
    <property type="entry name" value="PROKARYOTIC DNA TOPOISOMERASE"/>
    <property type="match status" value="1"/>
</dbReference>
<comment type="caution">
    <text evidence="8">Lacks conserved residue(s) required for the propagation of feature annotation.</text>
</comment>
<evidence type="ECO:0000256" key="1">
    <source>
        <dbReference type="ARBA" id="ARBA00000213"/>
    </source>
</evidence>
<feature type="active site" description="O-(5'-phospho-DNA)-tyrosine intermediate" evidence="8">
    <location>
        <position position="308"/>
    </location>
</feature>
<dbReference type="InterPro" id="IPR023406">
    <property type="entry name" value="Topo_IA_AS"/>
</dbReference>
<feature type="domain" description="Toprim" evidence="9">
    <location>
        <begin position="2"/>
        <end position="135"/>
    </location>
</feature>
<dbReference type="InterPro" id="IPR013824">
    <property type="entry name" value="Topo_IA_cen_sub1"/>
</dbReference>
<comment type="cofactor">
    <cofactor evidence="8">
        <name>Mg(2+)</name>
        <dbReference type="ChEBI" id="CHEBI:18420"/>
    </cofactor>
</comment>
<evidence type="ECO:0000256" key="6">
    <source>
        <dbReference type="ARBA" id="ARBA00023125"/>
    </source>
</evidence>
<accession>A0ABP3WXM1</accession>
<evidence type="ECO:0000256" key="4">
    <source>
        <dbReference type="ARBA" id="ARBA00022842"/>
    </source>
</evidence>
<feature type="site" description="Interaction with DNA" evidence="8">
    <location>
        <position position="167"/>
    </location>
</feature>
<dbReference type="PROSITE" id="PS50880">
    <property type="entry name" value="TOPRIM"/>
    <property type="match status" value="1"/>
</dbReference>
<dbReference type="Proteomes" id="UP001501764">
    <property type="component" value="Unassembled WGS sequence"/>
</dbReference>
<keyword evidence="4 8" id="KW-0460">Magnesium</keyword>
<dbReference type="EMBL" id="BAAACO010000001">
    <property type="protein sequence ID" value="GAA0858033.1"/>
    <property type="molecule type" value="Genomic_DNA"/>
</dbReference>
<dbReference type="SUPFAM" id="SSF56712">
    <property type="entry name" value="Prokaryotic type I DNA topoisomerase"/>
    <property type="match status" value="1"/>
</dbReference>
<evidence type="ECO:0000313" key="12">
    <source>
        <dbReference type="Proteomes" id="UP001501764"/>
    </source>
</evidence>
<feature type="binding site" evidence="8">
    <location>
        <position position="104"/>
    </location>
    <ligand>
        <name>Mg(2+)</name>
        <dbReference type="ChEBI" id="CHEBI:18420"/>
        <note>catalytic</note>
    </ligand>
</feature>
<evidence type="ECO:0000256" key="2">
    <source>
        <dbReference type="ARBA" id="ARBA00009446"/>
    </source>
</evidence>
<dbReference type="NCBIfam" id="NF005829">
    <property type="entry name" value="PRK07726.1"/>
    <property type="match status" value="1"/>
</dbReference>
<comment type="similarity">
    <text evidence="2 8">Belongs to the type IA topoisomerase family.</text>
</comment>
<dbReference type="InterPro" id="IPR003602">
    <property type="entry name" value="Topo_IA_DNA-bd_dom"/>
</dbReference>
<dbReference type="InterPro" id="IPR000380">
    <property type="entry name" value="Topo_IA"/>
</dbReference>
<keyword evidence="12" id="KW-1185">Reference proteome</keyword>
<organism evidence="11 12">
    <name type="scientific">Clostridium nitritogenes</name>
    <dbReference type="NCBI Taxonomy" id="83340"/>
    <lineage>
        <taxon>Bacteria</taxon>
        <taxon>Bacillati</taxon>
        <taxon>Bacillota</taxon>
        <taxon>Clostridia</taxon>
        <taxon>Eubacteriales</taxon>
        <taxon>Clostridiaceae</taxon>
        <taxon>Clostridium</taxon>
    </lineage>
</organism>
<dbReference type="Pfam" id="PF01131">
    <property type="entry name" value="Topoisom_bac"/>
    <property type="match status" value="1"/>
</dbReference>
<dbReference type="InterPro" id="IPR013826">
    <property type="entry name" value="Topo_IA_cen_sub3"/>
</dbReference>